<dbReference type="OrthoDB" id="341578at2759"/>
<evidence type="ECO:0000256" key="1">
    <source>
        <dbReference type="SAM" id="MobiDB-lite"/>
    </source>
</evidence>
<dbReference type="PROSITE" id="PS50011">
    <property type="entry name" value="PROTEIN_KINASE_DOM"/>
    <property type="match status" value="1"/>
</dbReference>
<organism evidence="3 4">
    <name type="scientific">Holothuria leucospilota</name>
    <name type="common">Black long sea cucumber</name>
    <name type="synonym">Mertensiothuria leucospilota</name>
    <dbReference type="NCBI Taxonomy" id="206669"/>
    <lineage>
        <taxon>Eukaryota</taxon>
        <taxon>Metazoa</taxon>
        <taxon>Echinodermata</taxon>
        <taxon>Eleutherozoa</taxon>
        <taxon>Echinozoa</taxon>
        <taxon>Holothuroidea</taxon>
        <taxon>Aspidochirotacea</taxon>
        <taxon>Aspidochirotida</taxon>
        <taxon>Holothuriidae</taxon>
        <taxon>Holothuria</taxon>
    </lineage>
</organism>
<dbReference type="GO" id="GO:0005886">
    <property type="term" value="C:plasma membrane"/>
    <property type="evidence" value="ECO:0007669"/>
    <property type="project" value="TreeGrafter"/>
</dbReference>
<dbReference type="GO" id="GO:0005524">
    <property type="term" value="F:ATP binding"/>
    <property type="evidence" value="ECO:0007669"/>
    <property type="project" value="InterPro"/>
</dbReference>
<dbReference type="GO" id="GO:0043235">
    <property type="term" value="C:receptor complex"/>
    <property type="evidence" value="ECO:0007669"/>
    <property type="project" value="TreeGrafter"/>
</dbReference>
<dbReference type="PANTHER" id="PTHR24416:SF611">
    <property type="entry name" value="TYROSINE-PROTEIN KINASE TRANSMEMBRANE RECEPTOR ROR"/>
    <property type="match status" value="1"/>
</dbReference>
<name>A0A9Q0YAH7_HOLLE</name>
<evidence type="ECO:0000313" key="3">
    <source>
        <dbReference type="EMBL" id="KAJ8019222.1"/>
    </source>
</evidence>
<evidence type="ECO:0000313" key="4">
    <source>
        <dbReference type="Proteomes" id="UP001152320"/>
    </source>
</evidence>
<dbReference type="PANTHER" id="PTHR24416">
    <property type="entry name" value="TYROSINE-PROTEIN KINASE RECEPTOR"/>
    <property type="match status" value="1"/>
</dbReference>
<dbReference type="AlphaFoldDB" id="A0A9Q0YAH7"/>
<dbReference type="EMBL" id="JAIZAY010000055">
    <property type="protein sequence ID" value="KAJ8019222.1"/>
    <property type="molecule type" value="Genomic_DNA"/>
</dbReference>
<dbReference type="Pfam" id="PF07714">
    <property type="entry name" value="PK_Tyr_Ser-Thr"/>
    <property type="match status" value="1"/>
</dbReference>
<reference evidence="3" key="1">
    <citation type="submission" date="2021-10" db="EMBL/GenBank/DDBJ databases">
        <title>Tropical sea cucumber genome reveals ecological adaptation and Cuvierian tubules defense mechanism.</title>
        <authorList>
            <person name="Chen T."/>
        </authorList>
    </citation>
    <scope>NUCLEOTIDE SEQUENCE</scope>
    <source>
        <strain evidence="3">Nanhai2018</strain>
        <tissue evidence="3">Muscle</tissue>
    </source>
</reference>
<protein>
    <submittedName>
        <fullName evidence="3">Hepatocyte growth factor receptor</fullName>
    </submittedName>
</protein>
<dbReference type="InterPro" id="IPR050122">
    <property type="entry name" value="RTK"/>
</dbReference>
<feature type="region of interest" description="Disordered" evidence="1">
    <location>
        <begin position="227"/>
        <end position="253"/>
    </location>
</feature>
<comment type="caution">
    <text evidence="3">The sequence shown here is derived from an EMBL/GenBank/DDBJ whole genome shotgun (WGS) entry which is preliminary data.</text>
</comment>
<proteinExistence type="predicted"/>
<dbReference type="InterPro" id="IPR000719">
    <property type="entry name" value="Prot_kinase_dom"/>
</dbReference>
<accession>A0A9Q0YAH7</accession>
<sequence>MQQQTVRWNDFAKRVLDIPEIQFVVNTHGIFFEKGMLSLVQEHVPCQTLQNFQETFKWNNSPFSLLRVTRFIMDIVKGMEFIHSYGFLHPGLSLRKVLLTEKGYCKLYDFSLSLDATNRIIFLKSKVTQSLNTLPLESWQRNEYTQESDIWTLAVIIWQLLSSGTSPFSCEQTEYANLENMLITPTTSDQGLKIGNDILLKCWEKNSSLRPSLSQLRSSFERIMSSAKASSEETDSTNSYIPMVGNVKGNSGN</sequence>
<dbReference type="InterPro" id="IPR001245">
    <property type="entry name" value="Ser-Thr/Tyr_kinase_cat_dom"/>
</dbReference>
<dbReference type="InterPro" id="IPR011009">
    <property type="entry name" value="Kinase-like_dom_sf"/>
</dbReference>
<keyword evidence="3" id="KW-0675">Receptor</keyword>
<feature type="domain" description="Protein kinase" evidence="2">
    <location>
        <begin position="1"/>
        <end position="224"/>
    </location>
</feature>
<dbReference type="Proteomes" id="UP001152320">
    <property type="component" value="Unassembled WGS sequence"/>
</dbReference>
<dbReference type="SUPFAM" id="SSF56112">
    <property type="entry name" value="Protein kinase-like (PK-like)"/>
    <property type="match status" value="1"/>
</dbReference>
<dbReference type="GO" id="GO:0007169">
    <property type="term" value="P:cell surface receptor protein tyrosine kinase signaling pathway"/>
    <property type="evidence" value="ECO:0007669"/>
    <property type="project" value="TreeGrafter"/>
</dbReference>
<gene>
    <name evidence="3" type="ORF">HOLleu_42326</name>
</gene>
<keyword evidence="4" id="KW-1185">Reference proteome</keyword>
<dbReference type="Gene3D" id="1.10.510.10">
    <property type="entry name" value="Transferase(Phosphotransferase) domain 1"/>
    <property type="match status" value="1"/>
</dbReference>
<evidence type="ECO:0000259" key="2">
    <source>
        <dbReference type="PROSITE" id="PS50011"/>
    </source>
</evidence>
<dbReference type="GO" id="GO:0004714">
    <property type="term" value="F:transmembrane receptor protein tyrosine kinase activity"/>
    <property type="evidence" value="ECO:0007669"/>
    <property type="project" value="TreeGrafter"/>
</dbReference>